<accession>A0A2M6YQM9</accession>
<dbReference type="AlphaFoldDB" id="A0A2M6YQM9"/>
<feature type="coiled-coil region" evidence="1">
    <location>
        <begin position="122"/>
        <end position="159"/>
    </location>
</feature>
<dbReference type="Proteomes" id="UP000229502">
    <property type="component" value="Unassembled WGS sequence"/>
</dbReference>
<dbReference type="EMBL" id="PEWZ01000135">
    <property type="protein sequence ID" value="PIU33642.1"/>
    <property type="molecule type" value="Genomic_DNA"/>
</dbReference>
<protein>
    <submittedName>
        <fullName evidence="2">Uncharacterized protein</fullName>
    </submittedName>
</protein>
<reference evidence="3" key="1">
    <citation type="submission" date="2017-09" db="EMBL/GenBank/DDBJ databases">
        <title>Depth-based differentiation of microbial function through sediment-hosted aquifers and enrichment of novel symbionts in the deep terrestrial subsurface.</title>
        <authorList>
            <person name="Probst A.J."/>
            <person name="Ladd B."/>
            <person name="Jarett J.K."/>
            <person name="Geller-Mcgrath D.E."/>
            <person name="Sieber C.M.K."/>
            <person name="Emerson J.B."/>
            <person name="Anantharaman K."/>
            <person name="Thomas B.C."/>
            <person name="Malmstrom R."/>
            <person name="Stieglmeier M."/>
            <person name="Klingl A."/>
            <person name="Woyke T."/>
            <person name="Ryan C.M."/>
            <person name="Banfield J.F."/>
        </authorList>
    </citation>
    <scope>NUCLEOTIDE SEQUENCE [LARGE SCALE GENOMIC DNA]</scope>
</reference>
<comment type="caution">
    <text evidence="2">The sequence shown here is derived from an EMBL/GenBank/DDBJ whole genome shotgun (WGS) entry which is preliminary data.</text>
</comment>
<proteinExistence type="predicted"/>
<evidence type="ECO:0000256" key="1">
    <source>
        <dbReference type="SAM" id="Coils"/>
    </source>
</evidence>
<name>A0A2M6YQM9_9BACT</name>
<keyword evidence="1" id="KW-0175">Coiled coil</keyword>
<evidence type="ECO:0000313" key="3">
    <source>
        <dbReference type="Proteomes" id="UP000229502"/>
    </source>
</evidence>
<gene>
    <name evidence="2" type="ORF">COT03_02825</name>
</gene>
<organism evidence="2 3">
    <name type="scientific">Candidatus Shapirobacteria bacterium CG07_land_8_20_14_0_80_39_18</name>
    <dbReference type="NCBI Taxonomy" id="1974882"/>
    <lineage>
        <taxon>Bacteria</taxon>
        <taxon>Candidatus Shapironibacteriota</taxon>
    </lineage>
</organism>
<sequence>MQQGNGNKIRTLQKKLDQWKFADEKFIPVKLKSLSNNLIHIISWLDIILDTLIGIYLTEGLKEKLTSEERLEIVSKSNTLISPMNFKKKLDCATNLKLISTGFGTKVNRAIELKNAFSHPHIEKYFLKIQKLQSNKVELEKEMENLNSITEDIDALKQGQINF</sequence>
<evidence type="ECO:0000313" key="2">
    <source>
        <dbReference type="EMBL" id="PIU33642.1"/>
    </source>
</evidence>